<dbReference type="PANTHER" id="PTHR22916">
    <property type="entry name" value="GLYCOSYLTRANSFERASE"/>
    <property type="match status" value="1"/>
</dbReference>
<dbReference type="GO" id="GO:0047355">
    <property type="term" value="F:CDP-glycerol glycerophosphotransferase activity"/>
    <property type="evidence" value="ECO:0007669"/>
    <property type="project" value="InterPro"/>
</dbReference>
<sequence>MNKKFKFSIVIAVYNAEDYLEETVNSIINQDLGFEENVQLILVDDGSSDNSGEIALSYQKIYPNNVIAVSKENGGQSSARNLGLKYAEGEYINFLDSDDKLSEGSLREIYSFFKNHDVNIIAIPLVFFDRITGDHTLNEKFICDKVVDVYKEFDYPQLSIASCFIKTSLFDNFSFDERFNIGEDAVLINKLLVNEGKIGFVNDAQYLYRKRSDASSTIDSINIKKEFYLDKSRYFHVELINYCLEKLNYVPKFVQYVIAHDMQWYYNGLDIWDILTKEEYDVLMDEIHYVLGYIDKSIILNHNYMTKDQMDFLIYLKNNNDFSIKVPNKKKLIFMSGDQVINRVHKHTLNIDIVELTGGFMNISGYFVSYCDDVTLSIEAIKKVGDTKEIYKSKYVEYPTTHRHLNTSIGIPWKFYYNLDFKIPVDENENCKISFFINYNENDKSVKFYPKLKLVDYCNLSEYSNYFVKDNKIVLFTDNSFHIVDFSSKFRFKLETLSLFKILTSLEPYDIYAIFMHLLNLCVYPLWKNRKIWLFIDRRDFADDNAKHLFKYAVSQNDGIEKYFIVDKKSKDYKTIKSISSKNVVNFGSIKHKLLYFYAEKIISSHINHEWLNPFHFTNKILFSGLTTHKRYFLQHGVTKDDVSRYLVKYLHNMHLFLTLSKYEYDSIVNGHYNYDENVVQCLGFPRYDNLKNEGNKKQILFIPTWRSYINEDNFYSSEYFLRIKSLLENERLSDLLQRNNYEIIFKPHQNLLPYMGLFNVSDEIKVDYDSPYQELFNNSSLMITDYSSVFFDFAYIKKPVIYYQNEDYHYEKGYFDYETMGFGEVIESEEELITQIEHYVENNCEMEEKYQKRVDDFFKYTDKNNCKRVYEWILEDD</sequence>
<dbReference type="GO" id="GO:0016758">
    <property type="term" value="F:hexosyltransferase activity"/>
    <property type="evidence" value="ECO:0007669"/>
    <property type="project" value="UniProtKB-ARBA"/>
</dbReference>
<dbReference type="InterPro" id="IPR001173">
    <property type="entry name" value="Glyco_trans_2-like"/>
</dbReference>
<dbReference type="AlphaFoldDB" id="A0A8T3V3E7"/>
<gene>
    <name evidence="2" type="ORF">E7Z79_01275</name>
</gene>
<dbReference type="Gene3D" id="3.40.50.12580">
    <property type="match status" value="1"/>
</dbReference>
<dbReference type="InterPro" id="IPR043148">
    <property type="entry name" value="TagF_C"/>
</dbReference>
<dbReference type="Pfam" id="PF00535">
    <property type="entry name" value="Glycos_transf_2"/>
    <property type="match status" value="1"/>
</dbReference>
<dbReference type="PANTHER" id="PTHR22916:SF3">
    <property type="entry name" value="UDP-GLCNAC:BETAGAL BETA-1,3-N-ACETYLGLUCOSAMINYLTRANSFERASE-LIKE PROTEIN 1"/>
    <property type="match status" value="1"/>
</dbReference>
<dbReference type="SUPFAM" id="SSF53448">
    <property type="entry name" value="Nucleotide-diphospho-sugar transferases"/>
    <property type="match status" value="1"/>
</dbReference>
<accession>A0A8T3V3E7</accession>
<protein>
    <submittedName>
        <fullName evidence="2">Glycosyltransferase</fullName>
    </submittedName>
</protein>
<dbReference type="SUPFAM" id="SSF53756">
    <property type="entry name" value="UDP-Glycosyltransferase/glycogen phosphorylase"/>
    <property type="match status" value="1"/>
</dbReference>
<dbReference type="InterPro" id="IPR007554">
    <property type="entry name" value="Glycerophosphate_synth"/>
</dbReference>
<evidence type="ECO:0000259" key="1">
    <source>
        <dbReference type="Pfam" id="PF00535"/>
    </source>
</evidence>
<comment type="caution">
    <text evidence="2">The sequence shown here is derived from an EMBL/GenBank/DDBJ whole genome shotgun (WGS) entry which is preliminary data.</text>
</comment>
<feature type="domain" description="Glycosyltransferase 2-like" evidence="1">
    <location>
        <begin position="8"/>
        <end position="131"/>
    </location>
</feature>
<name>A0A8T3V3E7_9EURY</name>
<dbReference type="RefSeq" id="WP_303738172.1">
    <property type="nucleotide sequence ID" value="NZ_SUTK01000003.1"/>
</dbReference>
<dbReference type="InterPro" id="IPR029044">
    <property type="entry name" value="Nucleotide-diphossugar_trans"/>
</dbReference>
<evidence type="ECO:0000313" key="2">
    <source>
        <dbReference type="EMBL" id="MBE6501053.1"/>
    </source>
</evidence>
<dbReference type="Gene3D" id="3.90.550.10">
    <property type="entry name" value="Spore Coat Polysaccharide Biosynthesis Protein SpsA, Chain A"/>
    <property type="match status" value="1"/>
</dbReference>
<organism evidence="2 3">
    <name type="scientific">Methanobrevibacter thaueri</name>
    <dbReference type="NCBI Taxonomy" id="190975"/>
    <lineage>
        <taxon>Archaea</taxon>
        <taxon>Methanobacteriati</taxon>
        <taxon>Methanobacteriota</taxon>
        <taxon>Methanomada group</taxon>
        <taxon>Methanobacteria</taxon>
        <taxon>Methanobacteriales</taxon>
        <taxon>Methanobacteriaceae</taxon>
        <taxon>Methanobrevibacter</taxon>
    </lineage>
</organism>
<dbReference type="GO" id="GO:0016020">
    <property type="term" value="C:membrane"/>
    <property type="evidence" value="ECO:0007669"/>
    <property type="project" value="InterPro"/>
</dbReference>
<proteinExistence type="predicted"/>
<dbReference type="CDD" id="cd00761">
    <property type="entry name" value="Glyco_tranf_GTA_type"/>
    <property type="match status" value="1"/>
</dbReference>
<dbReference type="Proteomes" id="UP000783037">
    <property type="component" value="Unassembled WGS sequence"/>
</dbReference>
<dbReference type="Pfam" id="PF04464">
    <property type="entry name" value="Glyphos_transf"/>
    <property type="match status" value="1"/>
</dbReference>
<evidence type="ECO:0000313" key="3">
    <source>
        <dbReference type="Proteomes" id="UP000783037"/>
    </source>
</evidence>
<reference evidence="2" key="1">
    <citation type="submission" date="2019-04" db="EMBL/GenBank/DDBJ databases">
        <title>Evolution of Biomass-Degrading Anaerobic Consortia Revealed by Metagenomics.</title>
        <authorList>
            <person name="Peng X."/>
        </authorList>
    </citation>
    <scope>NUCLEOTIDE SEQUENCE</scope>
    <source>
        <strain evidence="2">SIG18</strain>
    </source>
</reference>
<dbReference type="EMBL" id="SUTK01000003">
    <property type="protein sequence ID" value="MBE6501053.1"/>
    <property type="molecule type" value="Genomic_DNA"/>
</dbReference>